<evidence type="ECO:0000256" key="9">
    <source>
        <dbReference type="SAM" id="MobiDB-lite"/>
    </source>
</evidence>
<dbReference type="Proteomes" id="UP000000560">
    <property type="component" value="Chromosome IV"/>
</dbReference>
<evidence type="ECO:0000256" key="10">
    <source>
        <dbReference type="SAM" id="Phobius"/>
    </source>
</evidence>
<feature type="region of interest" description="Disordered" evidence="9">
    <location>
        <begin position="942"/>
        <end position="978"/>
    </location>
</feature>
<accession>C8VC01</accession>
<dbReference type="InterPro" id="IPR000198">
    <property type="entry name" value="RhoGAP_dom"/>
</dbReference>
<dbReference type="GO" id="GO:0006506">
    <property type="term" value="P:GPI anchor biosynthetic process"/>
    <property type="evidence" value="ECO:0007669"/>
    <property type="project" value="UniProtKB-UniPathway"/>
</dbReference>
<dbReference type="InParanoid" id="Q5AVN0"/>
<comment type="subcellular location">
    <subcellularLocation>
        <location evidence="1">Endoplasmic reticulum membrane</location>
        <topology evidence="1">Multi-pass membrane protein</topology>
    </subcellularLocation>
</comment>
<evidence type="ECO:0000256" key="4">
    <source>
        <dbReference type="ARBA" id="ARBA00022502"/>
    </source>
</evidence>
<dbReference type="RefSeq" id="XP_680919.1">
    <property type="nucleotide sequence ID" value="XM_675827.2"/>
</dbReference>
<keyword evidence="13" id="KW-1185">Reference proteome</keyword>
<dbReference type="GO" id="GO:0005938">
    <property type="term" value="C:cell cortex"/>
    <property type="evidence" value="ECO:0000318"/>
    <property type="project" value="GO_Central"/>
</dbReference>
<feature type="compositionally biased region" description="Polar residues" evidence="9">
    <location>
        <begin position="587"/>
        <end position="599"/>
    </location>
</feature>
<feature type="compositionally biased region" description="Basic and acidic residues" evidence="9">
    <location>
        <begin position="557"/>
        <end position="569"/>
    </location>
</feature>
<evidence type="ECO:0000259" key="11">
    <source>
        <dbReference type="PROSITE" id="PS50238"/>
    </source>
</evidence>
<dbReference type="KEGG" id="ani:ANIA_07650"/>
<dbReference type="Pfam" id="PF06699">
    <property type="entry name" value="PIG-F"/>
    <property type="match status" value="1"/>
</dbReference>
<dbReference type="eggNOG" id="KOG2710">
    <property type="taxonomic scope" value="Eukaryota"/>
</dbReference>
<dbReference type="eggNOG" id="KOG3144">
    <property type="taxonomic scope" value="Eukaryota"/>
</dbReference>
<dbReference type="GO" id="GO:0035024">
    <property type="term" value="P:negative regulation of Rho protein signal transduction"/>
    <property type="evidence" value="ECO:0000318"/>
    <property type="project" value="GO_Central"/>
</dbReference>
<evidence type="ECO:0000256" key="1">
    <source>
        <dbReference type="ARBA" id="ARBA00004477"/>
    </source>
</evidence>
<feature type="compositionally biased region" description="Low complexity" evidence="9">
    <location>
        <begin position="650"/>
        <end position="666"/>
    </location>
</feature>
<evidence type="ECO:0000256" key="8">
    <source>
        <dbReference type="ARBA" id="ARBA00023136"/>
    </source>
</evidence>
<feature type="compositionally biased region" description="Basic and acidic residues" evidence="9">
    <location>
        <begin position="718"/>
        <end position="730"/>
    </location>
</feature>
<dbReference type="InterPro" id="IPR008936">
    <property type="entry name" value="Rho_GTPase_activation_prot"/>
</dbReference>
<reference evidence="13" key="1">
    <citation type="journal article" date="2005" name="Nature">
        <title>Sequencing of Aspergillus nidulans and comparative analysis with A. fumigatus and A. oryzae.</title>
        <authorList>
            <person name="Galagan J.E."/>
            <person name="Calvo S.E."/>
            <person name="Cuomo C."/>
            <person name="Ma L.J."/>
            <person name="Wortman J.R."/>
            <person name="Batzoglou S."/>
            <person name="Lee S.I."/>
            <person name="Basturkmen M."/>
            <person name="Spevak C.C."/>
            <person name="Clutterbuck J."/>
            <person name="Kapitonov V."/>
            <person name="Jurka J."/>
            <person name="Scazzocchio C."/>
            <person name="Farman M."/>
            <person name="Butler J."/>
            <person name="Purcell S."/>
            <person name="Harris S."/>
            <person name="Braus G.H."/>
            <person name="Draht O."/>
            <person name="Busch S."/>
            <person name="D'Enfert C."/>
            <person name="Bouchier C."/>
            <person name="Goldman G.H."/>
            <person name="Bell-Pedersen D."/>
            <person name="Griffiths-Jones S."/>
            <person name="Doonan J.H."/>
            <person name="Yu J."/>
            <person name="Vienken K."/>
            <person name="Pain A."/>
            <person name="Freitag M."/>
            <person name="Selker E.U."/>
            <person name="Archer D.B."/>
            <person name="Penalva M.A."/>
            <person name="Oakley B.R."/>
            <person name="Momany M."/>
            <person name="Tanaka T."/>
            <person name="Kumagai T."/>
            <person name="Asai K."/>
            <person name="Machida M."/>
            <person name="Nierman W.C."/>
            <person name="Denning D.W."/>
            <person name="Caddick M."/>
            <person name="Hynes M."/>
            <person name="Paoletti M."/>
            <person name="Fischer R."/>
            <person name="Miller B."/>
            <person name="Dyer P."/>
            <person name="Sachs M.S."/>
            <person name="Osmani S.A."/>
            <person name="Birren B.W."/>
        </authorList>
    </citation>
    <scope>NUCLEOTIDE SEQUENCE [LARGE SCALE GENOMIC DNA]</scope>
    <source>
        <strain evidence="13">FGSC A4 / ATCC 38163 / CBS 112.46 / NRRL 194 / M139</strain>
    </source>
</reference>
<feature type="compositionally biased region" description="Basic and acidic residues" evidence="9">
    <location>
        <begin position="602"/>
        <end position="611"/>
    </location>
</feature>
<evidence type="ECO:0000256" key="6">
    <source>
        <dbReference type="ARBA" id="ARBA00022824"/>
    </source>
</evidence>
<evidence type="ECO:0000313" key="12">
    <source>
        <dbReference type="EMBL" id="CBF79821.1"/>
    </source>
</evidence>
<dbReference type="InterPro" id="IPR009580">
    <property type="entry name" value="GPI_biosynthesis_protein_Pig-F"/>
</dbReference>
<feature type="compositionally biased region" description="Polar residues" evidence="9">
    <location>
        <begin position="667"/>
        <end position="679"/>
    </location>
</feature>
<feature type="compositionally biased region" description="Low complexity" evidence="9">
    <location>
        <begin position="332"/>
        <end position="349"/>
    </location>
</feature>
<keyword evidence="5 10" id="KW-0812">Transmembrane</keyword>
<dbReference type="CDD" id="cd04396">
    <property type="entry name" value="RhoGAP_fSAC7_BAG7"/>
    <property type="match status" value="1"/>
</dbReference>
<dbReference type="Pfam" id="PF00620">
    <property type="entry name" value="RhoGAP"/>
    <property type="match status" value="1"/>
</dbReference>
<dbReference type="OrthoDB" id="3196451at2759"/>
<proteinExistence type="predicted"/>
<dbReference type="UniPathway" id="UPA00196"/>
<feature type="region of interest" description="Disordered" evidence="9">
    <location>
        <begin position="1059"/>
        <end position="1078"/>
    </location>
</feature>
<dbReference type="GO" id="GO:0005096">
    <property type="term" value="F:GTPase activator activity"/>
    <property type="evidence" value="ECO:0000318"/>
    <property type="project" value="GO_Central"/>
</dbReference>
<name>Q5AVN0_EMENI</name>
<feature type="domain" description="Rho-GAP" evidence="11">
    <location>
        <begin position="73"/>
        <end position="280"/>
    </location>
</feature>
<dbReference type="STRING" id="227321.Q5AVN0"/>
<feature type="compositionally biased region" description="Low complexity" evidence="9">
    <location>
        <begin position="508"/>
        <end position="521"/>
    </location>
</feature>
<comment type="pathway">
    <text evidence="2">Glycolipid biosynthesis; glycosylphosphatidylinositol-anchor biosynthesis.</text>
</comment>
<evidence type="ECO:0000256" key="2">
    <source>
        <dbReference type="ARBA" id="ARBA00004687"/>
    </source>
</evidence>
<dbReference type="GO" id="GO:0005789">
    <property type="term" value="C:endoplasmic reticulum membrane"/>
    <property type="evidence" value="ECO:0007669"/>
    <property type="project" value="UniProtKB-SubCell"/>
</dbReference>
<dbReference type="GO" id="GO:0060237">
    <property type="term" value="P:regulation of fungal-type cell wall organization"/>
    <property type="evidence" value="ECO:0000318"/>
    <property type="project" value="GO_Central"/>
</dbReference>
<keyword evidence="8 10" id="KW-0472">Membrane</keyword>
<reference evidence="13" key="2">
    <citation type="journal article" date="2009" name="Fungal Genet. Biol.">
        <title>The 2008 update of the Aspergillus nidulans genome annotation: a community effort.</title>
        <authorList>
            <person name="Wortman J.R."/>
            <person name="Gilsenan J.M."/>
            <person name="Joardar V."/>
            <person name="Deegan J."/>
            <person name="Clutterbuck J."/>
            <person name="Andersen M.R."/>
            <person name="Archer D."/>
            <person name="Bencina M."/>
            <person name="Braus G."/>
            <person name="Coutinho P."/>
            <person name="von Dohren H."/>
            <person name="Doonan J."/>
            <person name="Driessen A.J."/>
            <person name="Durek P."/>
            <person name="Espeso E."/>
            <person name="Fekete E."/>
            <person name="Flipphi M."/>
            <person name="Estrada C.G."/>
            <person name="Geysens S."/>
            <person name="Goldman G."/>
            <person name="de Groot P.W."/>
            <person name="Hansen K."/>
            <person name="Harris S.D."/>
            <person name="Heinekamp T."/>
            <person name="Helmstaedt K."/>
            <person name="Henrissat B."/>
            <person name="Hofmann G."/>
            <person name="Homan T."/>
            <person name="Horio T."/>
            <person name="Horiuchi H."/>
            <person name="James S."/>
            <person name="Jones M."/>
            <person name="Karaffa L."/>
            <person name="Karanyi Z."/>
            <person name="Kato M."/>
            <person name="Keller N."/>
            <person name="Kelly D.E."/>
            <person name="Kiel J.A."/>
            <person name="Kim J.M."/>
            <person name="van der Klei I.J."/>
            <person name="Klis F.M."/>
            <person name="Kovalchuk A."/>
            <person name="Krasevec N."/>
            <person name="Kubicek C.P."/>
            <person name="Liu B."/>
            <person name="Maccabe A."/>
            <person name="Meyer V."/>
            <person name="Mirabito P."/>
            <person name="Miskei M."/>
            <person name="Mos M."/>
            <person name="Mullins J."/>
            <person name="Nelson D.R."/>
            <person name="Nielsen J."/>
            <person name="Oakley B.R."/>
            <person name="Osmani S.A."/>
            <person name="Pakula T."/>
            <person name="Paszewski A."/>
            <person name="Paulsen I."/>
            <person name="Pilsyk S."/>
            <person name="Pocsi I."/>
            <person name="Punt P.J."/>
            <person name="Ram A.F."/>
            <person name="Ren Q."/>
            <person name="Robellet X."/>
            <person name="Robson G."/>
            <person name="Seiboth B."/>
            <person name="van Solingen P."/>
            <person name="Specht T."/>
            <person name="Sun J."/>
            <person name="Taheri-Talesh N."/>
            <person name="Takeshita N."/>
            <person name="Ussery D."/>
            <person name="vanKuyk P.A."/>
            <person name="Visser H."/>
            <person name="van de Vondervoort P.J."/>
            <person name="de Vries R.P."/>
            <person name="Walton J."/>
            <person name="Xiang X."/>
            <person name="Xiong Y."/>
            <person name="Zeng A.P."/>
            <person name="Brandt B.W."/>
            <person name="Cornell M.J."/>
            <person name="van den Hondel C.A."/>
            <person name="Visser J."/>
            <person name="Oliver S.G."/>
            <person name="Turner G."/>
        </authorList>
    </citation>
    <scope>GENOME REANNOTATION</scope>
    <source>
        <strain evidence="13">FGSC A4 / ATCC 38163 / CBS 112.46 / NRRL 194 / M139</strain>
    </source>
</reference>
<dbReference type="Gene3D" id="1.10.555.10">
    <property type="entry name" value="Rho GTPase activation protein"/>
    <property type="match status" value="1"/>
</dbReference>
<dbReference type="InterPro" id="IPR051025">
    <property type="entry name" value="RhoGAP"/>
</dbReference>
<feature type="region of interest" description="Disordered" evidence="9">
    <location>
        <begin position="292"/>
        <end position="859"/>
    </location>
</feature>
<dbReference type="SUPFAM" id="SSF48350">
    <property type="entry name" value="GTPase activation domain, GAP"/>
    <property type="match status" value="1"/>
</dbReference>
<dbReference type="OMA" id="MSPHPKG"/>
<feature type="transmembrane region" description="Helical" evidence="10">
    <location>
        <begin position="1190"/>
        <end position="1211"/>
    </location>
</feature>
<feature type="region of interest" description="Disordered" evidence="9">
    <location>
        <begin position="1"/>
        <end position="34"/>
    </location>
</feature>
<feature type="compositionally biased region" description="Polar residues" evidence="9">
    <location>
        <begin position="731"/>
        <end position="754"/>
    </location>
</feature>
<feature type="transmembrane region" description="Helical" evidence="10">
    <location>
        <begin position="1122"/>
        <end position="1142"/>
    </location>
</feature>
<protein>
    <recommendedName>
        <fullName evidence="11">Rho-GAP domain-containing protein</fullName>
    </recommendedName>
</protein>
<dbReference type="AlphaFoldDB" id="Q5AVN0"/>
<feature type="compositionally biased region" description="Basic residues" evidence="9">
    <location>
        <begin position="612"/>
        <end position="625"/>
    </location>
</feature>
<gene>
    <name evidence="12" type="ORF">ANIA_07650</name>
</gene>
<keyword evidence="3" id="KW-0343">GTPase activation</keyword>
<sequence>MVTGKPGEPFQSLPPTAPQRETSPASPPSRRDLTTWWRQFKRNSRKEEPKEKAQQGIFGIPLKVSIKYANVAISLTNDNGESFIYGYVPIVVAKCGVFLKEKATDVEGIFRLNGSAKRIKDLQEIFDSPERYGKGLDWTGYTVHDAANVLRRYLNQLPEPIVPLEFYERFREPLRKFQLQAQEKGPSPESEAAEHAKAVAAYQQLIRELPPLNKQLLLYILDLLAVFASKSDQNRMNSANLSAIFQPGLLSHPQHDMSPDEYKLSQDVLIFLIENQDHFLVGMNGTAADEQTVKEVESGNARPPTSQSNIRRSVSSASGGADSFKKYESLRRNVSVSSRTSRASNNVSNPATPTSLGAVGVHRSNTLPSKMSPAMRHSRVVESTNSPGTPAHPSRSSSRTPPSTGTGLQPPPAPANVQTTPGTAYVHSATHGPMPKPQPETEQVHEKPEHLNLPPPTASLSPAVVTPTKERKLSSFFTKSPPPGGESKDARQPNRLKKKRIPGSANESAQSSAISLQAATSESALLASQVPPRSDSSQDDGGATPKPSNTATPDDADSQRVGRPEKRISQAETGQPIGDALRPHGSRTPSMNSRSSFTDYSDVDHTDEATRKEHRRSWRFHRTTKRSNEQIGLGLGSPPLTASSPGADRSTSSISSWHQSSKSSPSDLQQFANDPSYQPLSLDAEVHNNGIVKEAPPAEPEKRSLFGKFKAKVAQVRDGVRESSERDRTRSPVNSDDAASSQNLSLTGRDNSSPRPAPIDVTRDMREAQAATPVSPLPNSGLPPAIPEEPYTPDSSILPVKPVEQVKEKLDDKVEEKPKNKSDTKAVEDAAAKELTPPASEAPTVNAKQETESSEPMPTTQWLDLQTLSSLSLSTDFGFPAAGFLRISLDEAWDNNVLRWWVACVQGNLAAEADPKTTLSRREAPQYCTPFLTSASASNQARSTAMATSAASPIPSSHSTSTTTPNPNPKPQPSQPPVSILSTPFAGVYALAHPALLLSLVAYRFSSVIENPVAELLGNIPYLVGLQVVYVMGCLPPAGSEKDTSGAGNNEETKALRKVASTGALRRRGKSSPGTTSWSSGLVLVAWKLTPALLSLTLTALLATPVLAFLLVLFGAPLTTHHALTFLCAAHMAVLSTFPLIYTHGVDGPVWREIWGAARPFDTVWGGALGTCLGAWLGAVPIPLDWDRPWQAYPITILTGAYAGFALGMLVGRVKDFYTDDHENECILATRLCQCK</sequence>
<keyword evidence="6" id="KW-0256">Endoplasmic reticulum</keyword>
<feature type="compositionally biased region" description="Low complexity" evidence="9">
    <location>
        <begin position="393"/>
        <end position="407"/>
    </location>
</feature>
<evidence type="ECO:0000256" key="3">
    <source>
        <dbReference type="ARBA" id="ARBA00022468"/>
    </source>
</evidence>
<accession>Q5AVN0</accession>
<dbReference type="HOGENOM" id="CLU_004568_2_0_1"/>
<feature type="transmembrane region" description="Helical" evidence="10">
    <location>
        <begin position="1092"/>
        <end position="1116"/>
    </location>
</feature>
<evidence type="ECO:0000256" key="5">
    <source>
        <dbReference type="ARBA" id="ARBA00022692"/>
    </source>
</evidence>
<evidence type="ECO:0000313" key="13">
    <source>
        <dbReference type="Proteomes" id="UP000000560"/>
    </source>
</evidence>
<dbReference type="SMART" id="SM00324">
    <property type="entry name" value="RhoGAP"/>
    <property type="match status" value="1"/>
</dbReference>
<keyword evidence="7 10" id="KW-1133">Transmembrane helix</keyword>
<feature type="compositionally biased region" description="Pro residues" evidence="9">
    <location>
        <begin position="966"/>
        <end position="976"/>
    </location>
</feature>
<organism evidence="12 13">
    <name type="scientific">Emericella nidulans (strain FGSC A4 / ATCC 38163 / CBS 112.46 / NRRL 194 / M139)</name>
    <name type="common">Aspergillus nidulans</name>
    <dbReference type="NCBI Taxonomy" id="227321"/>
    <lineage>
        <taxon>Eukaryota</taxon>
        <taxon>Fungi</taxon>
        <taxon>Dikarya</taxon>
        <taxon>Ascomycota</taxon>
        <taxon>Pezizomycotina</taxon>
        <taxon>Eurotiomycetes</taxon>
        <taxon>Eurotiomycetidae</taxon>
        <taxon>Eurotiales</taxon>
        <taxon>Aspergillaceae</taxon>
        <taxon>Aspergillus</taxon>
        <taxon>Aspergillus subgen. Nidulantes</taxon>
    </lineage>
</organism>
<feature type="compositionally biased region" description="Polar residues" evidence="9">
    <location>
        <begin position="303"/>
        <end position="318"/>
    </location>
</feature>
<dbReference type="PROSITE" id="PS50238">
    <property type="entry name" value="RHOGAP"/>
    <property type="match status" value="1"/>
</dbReference>
<feature type="compositionally biased region" description="Basic and acidic residues" evidence="9">
    <location>
        <begin position="804"/>
        <end position="832"/>
    </location>
</feature>
<evidence type="ECO:0000256" key="7">
    <source>
        <dbReference type="ARBA" id="ARBA00022989"/>
    </source>
</evidence>
<keyword evidence="4" id="KW-0337">GPI-anchor biosynthesis</keyword>
<dbReference type="PANTHER" id="PTHR15228">
    <property type="entry name" value="SPERMATHECAL PHYSIOLOGY VARIANT"/>
    <property type="match status" value="1"/>
</dbReference>
<dbReference type="GO" id="GO:0007165">
    <property type="term" value="P:signal transduction"/>
    <property type="evidence" value="ECO:0007669"/>
    <property type="project" value="InterPro"/>
</dbReference>
<dbReference type="EMBL" id="BN001304">
    <property type="protein sequence ID" value="CBF79821.1"/>
    <property type="molecule type" value="Genomic_DNA"/>
</dbReference>
<feature type="compositionally biased region" description="Low complexity" evidence="9">
    <location>
        <begin position="943"/>
        <end position="965"/>
    </location>
</feature>
<dbReference type="PANTHER" id="PTHR15228:SF25">
    <property type="entry name" value="F-BAR DOMAIN-CONTAINING PROTEIN"/>
    <property type="match status" value="1"/>
</dbReference>
<dbReference type="GeneID" id="2869601"/>